<gene>
    <name evidence="2" type="ORF">Celaphus_00016202</name>
</gene>
<keyword evidence="3" id="KW-1185">Reference proteome</keyword>
<evidence type="ECO:0000313" key="2">
    <source>
        <dbReference type="EMBL" id="OWK04439.1"/>
    </source>
</evidence>
<feature type="region of interest" description="Disordered" evidence="1">
    <location>
        <begin position="380"/>
        <end position="400"/>
    </location>
</feature>
<dbReference type="EMBL" id="MKHE01000021">
    <property type="protein sequence ID" value="OWK04439.1"/>
    <property type="molecule type" value="Genomic_DNA"/>
</dbReference>
<dbReference type="InterPro" id="IPR052263">
    <property type="entry name" value="GPI_Anchor_Biosynth"/>
</dbReference>
<evidence type="ECO:0000313" key="3">
    <source>
        <dbReference type="Proteomes" id="UP000242450"/>
    </source>
</evidence>
<comment type="caution">
    <text evidence="2">The sequence shown here is derived from an EMBL/GenBank/DDBJ whole genome shotgun (WGS) entry which is preliminary data.</text>
</comment>
<dbReference type="PANTHER" id="PTHR46346:SF1">
    <property type="entry name" value="PHOSPHATIDYLINOSITOL N-ACETYLGLUCOSAMINYLTRANSFERASE SUBUNIT P"/>
    <property type="match status" value="1"/>
</dbReference>
<reference evidence="2 3" key="1">
    <citation type="journal article" date="2018" name="Mol. Genet. Genomics">
        <title>The red deer Cervus elaphus genome CerEla1.0: sequencing, annotating, genes, and chromosomes.</title>
        <authorList>
            <person name="Bana N.A."/>
            <person name="Nyiri A."/>
            <person name="Nagy J."/>
            <person name="Frank K."/>
            <person name="Nagy T."/>
            <person name="Steger V."/>
            <person name="Schiller M."/>
            <person name="Lakatos P."/>
            <person name="Sugar L."/>
            <person name="Horn P."/>
            <person name="Barta E."/>
            <person name="Orosz L."/>
        </authorList>
    </citation>
    <scope>NUCLEOTIDE SEQUENCE [LARGE SCALE GENOMIC DNA]</scope>
    <source>
        <strain evidence="2">Hungarian</strain>
    </source>
</reference>
<dbReference type="GO" id="GO:0005783">
    <property type="term" value="C:endoplasmic reticulum"/>
    <property type="evidence" value="ECO:0007669"/>
    <property type="project" value="TreeGrafter"/>
</dbReference>
<proteinExistence type="predicted"/>
<name>A0A212CEK0_CEREH</name>
<protein>
    <submittedName>
        <fullName evidence="2">Uncharacterized protein</fullName>
    </submittedName>
</protein>
<sequence>MPKGDERLVGHFAVAYYQSVARRKPTQSQLKSAWAVMSQHLLGDDRLLQLSRQELLAGLITKADTTGLEGRESPLTATKATIHNSPSLTDTAVIPQPPHPQAFPTHSELHSHQLPIASHSTENSLSQVPLALKPPQLTPYFHLHSHFTAHAQPLSSFLPPCPSHCGLSSGCNQNNRRRHGVMLLGNCSEMKKDVQDEGCLLLIYAMQSEIQRPSFGMKNSDTKTLKTEFQEQVQGGPKIISSHRENGGKFTITIARKSNLWLCSFCKLPIWLHSVFCVGFYSYLLAKLLRLTYQPQNPIQTITGNYAKNQQQKEYQEEATPALRDIPISEVQWEPVECLHSSQESQNANKRAEGSCVSFEGVTQLPGLVSTSTKSLISCGRLPEKARGRQNGGKKDGRRK</sequence>
<dbReference type="PANTHER" id="PTHR46346">
    <property type="entry name" value="PHOSPHATIDYLINOSITOL N-ACETYLGLUCOSAMINYLTRANSFERASE SUBUNIT P"/>
    <property type="match status" value="1"/>
</dbReference>
<dbReference type="GO" id="GO:0006506">
    <property type="term" value="P:GPI anchor biosynthetic process"/>
    <property type="evidence" value="ECO:0007669"/>
    <property type="project" value="TreeGrafter"/>
</dbReference>
<dbReference type="GO" id="GO:0016020">
    <property type="term" value="C:membrane"/>
    <property type="evidence" value="ECO:0007669"/>
    <property type="project" value="GOC"/>
</dbReference>
<accession>A0A212CEK0</accession>
<organism evidence="2 3">
    <name type="scientific">Cervus elaphus hippelaphus</name>
    <name type="common">European red deer</name>
    <dbReference type="NCBI Taxonomy" id="46360"/>
    <lineage>
        <taxon>Eukaryota</taxon>
        <taxon>Metazoa</taxon>
        <taxon>Chordata</taxon>
        <taxon>Craniata</taxon>
        <taxon>Vertebrata</taxon>
        <taxon>Euteleostomi</taxon>
        <taxon>Mammalia</taxon>
        <taxon>Eutheria</taxon>
        <taxon>Laurasiatheria</taxon>
        <taxon>Artiodactyla</taxon>
        <taxon>Ruminantia</taxon>
        <taxon>Pecora</taxon>
        <taxon>Cervidae</taxon>
        <taxon>Cervinae</taxon>
        <taxon>Cervus</taxon>
    </lineage>
</organism>
<evidence type="ECO:0000256" key="1">
    <source>
        <dbReference type="SAM" id="MobiDB-lite"/>
    </source>
</evidence>
<dbReference type="AlphaFoldDB" id="A0A212CEK0"/>
<dbReference type="Proteomes" id="UP000242450">
    <property type="component" value="Chromosome 21"/>
</dbReference>
<dbReference type="OrthoDB" id="690928at2759"/>